<gene>
    <name evidence="2" type="ORF">H8N03_01225</name>
</gene>
<comment type="caution">
    <text evidence="2">The sequence shown here is derived from an EMBL/GenBank/DDBJ whole genome shotgun (WGS) entry which is preliminary data.</text>
</comment>
<keyword evidence="1" id="KW-1133">Transmembrane helix</keyword>
<keyword evidence="1" id="KW-0472">Membrane</keyword>
<dbReference type="RefSeq" id="WP_187074299.1">
    <property type="nucleotide sequence ID" value="NZ_JACORT010000001.1"/>
</dbReference>
<organism evidence="2 3">
    <name type="scientific">Ramlibacter cellulosilyticus</name>
    <dbReference type="NCBI Taxonomy" id="2764187"/>
    <lineage>
        <taxon>Bacteria</taxon>
        <taxon>Pseudomonadati</taxon>
        <taxon>Pseudomonadota</taxon>
        <taxon>Betaproteobacteria</taxon>
        <taxon>Burkholderiales</taxon>
        <taxon>Comamonadaceae</taxon>
        <taxon>Ramlibacter</taxon>
    </lineage>
</organism>
<dbReference type="AlphaFoldDB" id="A0A923MN86"/>
<evidence type="ECO:0000313" key="2">
    <source>
        <dbReference type="EMBL" id="MBC5781544.1"/>
    </source>
</evidence>
<feature type="transmembrane region" description="Helical" evidence="1">
    <location>
        <begin position="70"/>
        <end position="91"/>
    </location>
</feature>
<evidence type="ECO:0000313" key="3">
    <source>
        <dbReference type="Proteomes" id="UP000608513"/>
    </source>
</evidence>
<dbReference type="EMBL" id="JACORT010000001">
    <property type="protein sequence ID" value="MBC5781544.1"/>
    <property type="molecule type" value="Genomic_DNA"/>
</dbReference>
<keyword evidence="1" id="KW-0812">Transmembrane</keyword>
<evidence type="ECO:0000256" key="1">
    <source>
        <dbReference type="SAM" id="Phobius"/>
    </source>
</evidence>
<name>A0A923MN86_9BURK</name>
<proteinExistence type="predicted"/>
<keyword evidence="3" id="KW-1185">Reference proteome</keyword>
<accession>A0A923MN86</accession>
<reference evidence="2" key="1">
    <citation type="submission" date="2020-08" db="EMBL/GenBank/DDBJ databases">
        <title>Ramlibacter sp. USB13 16S ribosomal RNA gene genome sequencing and assembly.</title>
        <authorList>
            <person name="Kang M."/>
        </authorList>
    </citation>
    <scope>NUCLEOTIDE SEQUENCE</scope>
    <source>
        <strain evidence="2">USB13</strain>
    </source>
</reference>
<feature type="transmembrane region" description="Helical" evidence="1">
    <location>
        <begin position="42"/>
        <end position="58"/>
    </location>
</feature>
<protein>
    <submittedName>
        <fullName evidence="2">Uncharacterized protein</fullName>
    </submittedName>
</protein>
<feature type="transmembrane region" description="Helical" evidence="1">
    <location>
        <begin position="124"/>
        <end position="141"/>
    </location>
</feature>
<sequence>MLRRASVLLGLAVLLSLLFPVGAVLKEGGIEPSALRLPGMDLAALCAVVALLPALLLARDAKLALRVPRWNAWIALLPLFSLLFILLHVSWSGELAGAWLRDAIAEGTLPLRVSEATVLRVAELAARLGVLVCLVGVLVNLESVPEEEPPMPQRRRKK</sequence>
<dbReference type="Proteomes" id="UP000608513">
    <property type="component" value="Unassembled WGS sequence"/>
</dbReference>